<name>A0A919FXV7_9ACTN</name>
<dbReference type="EMBL" id="BNCD01000003">
    <property type="protein sequence ID" value="GHH74361.1"/>
    <property type="molecule type" value="Genomic_DNA"/>
</dbReference>
<evidence type="ECO:0000256" key="1">
    <source>
        <dbReference type="SAM" id="MobiDB-lite"/>
    </source>
</evidence>
<accession>A0A919FXV7</accession>
<reference evidence="2" key="2">
    <citation type="submission" date="2020-09" db="EMBL/GenBank/DDBJ databases">
        <authorList>
            <person name="Sun Q."/>
            <person name="Ohkuma M."/>
        </authorList>
    </citation>
    <scope>NUCLEOTIDE SEQUENCE</scope>
    <source>
        <strain evidence="2">JCM 5069</strain>
    </source>
</reference>
<keyword evidence="3" id="KW-1185">Reference proteome</keyword>
<proteinExistence type="predicted"/>
<comment type="caution">
    <text evidence="2">The sequence shown here is derived from an EMBL/GenBank/DDBJ whole genome shotgun (WGS) entry which is preliminary data.</text>
</comment>
<protein>
    <submittedName>
        <fullName evidence="2">Uncharacterized protein</fullName>
    </submittedName>
</protein>
<evidence type="ECO:0000313" key="2">
    <source>
        <dbReference type="EMBL" id="GHH74361.1"/>
    </source>
</evidence>
<organism evidence="2 3">
    <name type="scientific">Streptomyces sulfonofaciens</name>
    <dbReference type="NCBI Taxonomy" id="68272"/>
    <lineage>
        <taxon>Bacteria</taxon>
        <taxon>Bacillati</taxon>
        <taxon>Actinomycetota</taxon>
        <taxon>Actinomycetes</taxon>
        <taxon>Kitasatosporales</taxon>
        <taxon>Streptomycetaceae</taxon>
        <taxon>Streptomyces</taxon>
    </lineage>
</organism>
<sequence length="462" mass="49396">MPAAPERRAVVRRGRPRRRPAGEREAGRRTRTPALVMRGGAVRRTIVCVAGGGGGRRAVRLRRALAVLCAGAVGSAGLIGCDGAAPADPAAAQVQRLLDRRARAVLDRDESAYLATGGAGEDRSAARRSATAFRNLAAVPLGSWAYHVTAFHRSGAAARATAELRFRIDGYDSAPVLAPRALTLHRKEGRWYVTADRPGGHTARQLWEQGRVVAVDGTHSLVLGVGQDTARLRDFARLADHAVPAVRDAWGGGWSGRVVVEVPASLEGMAGLLGSPPAAYRGIAAVTTGEVGGAGRSPADRIIVNPDAYGVLNDLGRQVVLTHETTHVATRSATSPATPLWLSEGYADWVGYRGTRRTPAQAAPELQRAVRRGRVPKELPGDADFGFSRQADPLAEAYEGGWLACRMIADQWGGTRLKDFYRAVGAHRERAGAVDDAFRDVLGVSRAEFTARWRAYLRRELG</sequence>
<dbReference type="AlphaFoldDB" id="A0A919FXV7"/>
<gene>
    <name evidence="2" type="ORF">GCM10018793_15370</name>
</gene>
<feature type="region of interest" description="Disordered" evidence="1">
    <location>
        <begin position="1"/>
        <end position="31"/>
    </location>
</feature>
<evidence type="ECO:0000313" key="3">
    <source>
        <dbReference type="Proteomes" id="UP000603708"/>
    </source>
</evidence>
<reference evidence="2" key="1">
    <citation type="journal article" date="2014" name="Int. J. Syst. Evol. Microbiol.">
        <title>Complete genome sequence of Corynebacterium casei LMG S-19264T (=DSM 44701T), isolated from a smear-ripened cheese.</title>
        <authorList>
            <consortium name="US DOE Joint Genome Institute (JGI-PGF)"/>
            <person name="Walter F."/>
            <person name="Albersmeier A."/>
            <person name="Kalinowski J."/>
            <person name="Ruckert C."/>
        </authorList>
    </citation>
    <scope>NUCLEOTIDE SEQUENCE</scope>
    <source>
        <strain evidence="2">JCM 5069</strain>
    </source>
</reference>
<feature type="compositionally biased region" description="Basic residues" evidence="1">
    <location>
        <begin position="10"/>
        <end position="19"/>
    </location>
</feature>
<dbReference type="Proteomes" id="UP000603708">
    <property type="component" value="Unassembled WGS sequence"/>
</dbReference>